<accession>A0A133S4X1</accession>
<reference evidence="1 2" key="1">
    <citation type="submission" date="2016-01" db="EMBL/GenBank/DDBJ databases">
        <authorList>
            <person name="Oliw E.H."/>
        </authorList>
    </citation>
    <scope>NUCLEOTIDE SEQUENCE [LARGE SCALE GENOMIC DNA]</scope>
    <source>
        <strain evidence="1 2">CMW7756B</strain>
    </source>
</reference>
<sequence length="287" mass="30740">MAEYNGVRIEPLSDGGQDLNYQVEQFIFWGAGRAAVLALSPKFSNVALCTNATYMVTRIAHLYDVELQTGAVVGLVGGLSTAIATAAISLLVPFKAVRVPVAVGLTYAIGKVAHIWIEDGMPSDIERYKPMIAEFYENGKAIAGEIARDAAASIPFTQGQRDVWAGIANETGLAKEQLEQVYSEKVAPAIEKWNTETKYQLHDNAAEAVAKVTDAAKEKIDVAKETLDTAKELAKGGVEVAKATTQVAVENAKTTASKAVENAKDTAFQAVETVKETTKSTINGFRK</sequence>
<gene>
    <name evidence="1" type="ORF">HMPREF3233_00945</name>
</gene>
<proteinExistence type="predicted"/>
<comment type="caution">
    <text evidence="1">The sequence shown here is derived from an EMBL/GenBank/DDBJ whole genome shotgun (WGS) entry which is preliminary data.</text>
</comment>
<dbReference type="PATRIC" id="fig|39777.7.peg.919"/>
<dbReference type="KEGG" id="vat:B7L28_02260"/>
<dbReference type="EMBL" id="LRQT01000024">
    <property type="protein sequence ID" value="KXA64464.1"/>
    <property type="molecule type" value="Genomic_DNA"/>
</dbReference>
<dbReference type="RefSeq" id="WP_060807508.1">
    <property type="nucleotide sequence ID" value="NZ_CACRUN010000032.1"/>
</dbReference>
<organism evidence="1">
    <name type="scientific">Veillonella atypica</name>
    <dbReference type="NCBI Taxonomy" id="39777"/>
    <lineage>
        <taxon>Bacteria</taxon>
        <taxon>Bacillati</taxon>
        <taxon>Bacillota</taxon>
        <taxon>Negativicutes</taxon>
        <taxon>Veillonellales</taxon>
        <taxon>Veillonellaceae</taxon>
        <taxon>Veillonella</taxon>
    </lineage>
</organism>
<evidence type="ECO:0008006" key="3">
    <source>
        <dbReference type="Google" id="ProtNLM"/>
    </source>
</evidence>
<name>A0A133S4X1_9FIRM</name>
<protein>
    <recommendedName>
        <fullName evidence="3">Late embryogenesis abundant protein</fullName>
    </recommendedName>
</protein>
<dbReference type="STRING" id="39777.B7L28_02260"/>
<evidence type="ECO:0000313" key="1">
    <source>
        <dbReference type="EMBL" id="KXA64464.1"/>
    </source>
</evidence>
<dbReference type="Proteomes" id="UP000070226">
    <property type="component" value="Unassembled WGS sequence"/>
</dbReference>
<dbReference type="AlphaFoldDB" id="A0A133S4X1"/>
<evidence type="ECO:0000313" key="2">
    <source>
        <dbReference type="Proteomes" id="UP000070226"/>
    </source>
</evidence>